<name>A0A3B5M6P6_9TELE</name>
<proteinExistence type="predicted"/>
<dbReference type="AlphaFoldDB" id="A0A3B5M6P6"/>
<organism evidence="2 3">
    <name type="scientific">Xiphophorus couchianus</name>
    <name type="common">Monterrey platyfish</name>
    <dbReference type="NCBI Taxonomy" id="32473"/>
    <lineage>
        <taxon>Eukaryota</taxon>
        <taxon>Metazoa</taxon>
        <taxon>Chordata</taxon>
        <taxon>Craniata</taxon>
        <taxon>Vertebrata</taxon>
        <taxon>Euteleostomi</taxon>
        <taxon>Actinopterygii</taxon>
        <taxon>Neopterygii</taxon>
        <taxon>Teleostei</taxon>
        <taxon>Neoteleostei</taxon>
        <taxon>Acanthomorphata</taxon>
        <taxon>Ovalentaria</taxon>
        <taxon>Atherinomorphae</taxon>
        <taxon>Cyprinodontiformes</taxon>
        <taxon>Poeciliidae</taxon>
        <taxon>Poeciliinae</taxon>
        <taxon>Xiphophorus</taxon>
    </lineage>
</organism>
<reference evidence="2" key="1">
    <citation type="submission" date="2025-08" db="UniProtKB">
        <authorList>
            <consortium name="Ensembl"/>
        </authorList>
    </citation>
    <scope>IDENTIFICATION</scope>
</reference>
<dbReference type="PANTHER" id="PTHR22692">
    <property type="entry name" value="MYOSIN VII, XV"/>
    <property type="match status" value="1"/>
</dbReference>
<dbReference type="InterPro" id="IPR000857">
    <property type="entry name" value="MyTH4_dom"/>
</dbReference>
<dbReference type="GeneTree" id="ENSGT00930000151032"/>
<dbReference type="InterPro" id="IPR051567">
    <property type="entry name" value="Unconventional_Myosin_ATPase"/>
</dbReference>
<evidence type="ECO:0000259" key="1">
    <source>
        <dbReference type="PROSITE" id="PS51016"/>
    </source>
</evidence>
<accession>A0A3B5M6P6</accession>
<keyword evidence="3" id="KW-1185">Reference proteome</keyword>
<protein>
    <recommendedName>
        <fullName evidence="1">MyTH4 domain-containing protein</fullName>
    </recommendedName>
</protein>
<evidence type="ECO:0000313" key="3">
    <source>
        <dbReference type="Proteomes" id="UP000261380"/>
    </source>
</evidence>
<dbReference type="Pfam" id="PF00784">
    <property type="entry name" value="MyTH4"/>
    <property type="match status" value="1"/>
</dbReference>
<feature type="domain" description="MyTH4" evidence="1">
    <location>
        <begin position="1"/>
        <end position="84"/>
    </location>
</feature>
<dbReference type="STRING" id="32473.ENSXCOP00000019913"/>
<dbReference type="PANTHER" id="PTHR22692:SF16">
    <property type="entry name" value="MYOSIN XVB"/>
    <property type="match status" value="1"/>
</dbReference>
<dbReference type="PROSITE" id="PS51016">
    <property type="entry name" value="MYTH4"/>
    <property type="match status" value="1"/>
</dbReference>
<dbReference type="GO" id="GO:0005856">
    <property type="term" value="C:cytoskeleton"/>
    <property type="evidence" value="ECO:0007669"/>
    <property type="project" value="InterPro"/>
</dbReference>
<evidence type="ECO:0000313" key="2">
    <source>
        <dbReference type="Ensembl" id="ENSXCOP00000019913.1"/>
    </source>
</evidence>
<reference evidence="2" key="2">
    <citation type="submission" date="2025-09" db="UniProtKB">
        <authorList>
            <consortium name="Ensembl"/>
        </authorList>
    </citation>
    <scope>IDENTIFICATION</scope>
</reference>
<dbReference type="Gene3D" id="1.25.40.530">
    <property type="entry name" value="MyTH4 domain"/>
    <property type="match status" value="1"/>
</dbReference>
<dbReference type="Proteomes" id="UP000261380">
    <property type="component" value="Unplaced"/>
</dbReference>
<dbReference type="Ensembl" id="ENSXCOT00000020160.1">
    <property type="protein sequence ID" value="ENSXCOP00000019913.1"/>
    <property type="gene ID" value="ENSXCOG00000014954.1"/>
</dbReference>
<dbReference type="InterPro" id="IPR038185">
    <property type="entry name" value="MyTH4_dom_sf"/>
</dbReference>
<sequence>KQTTNNPTRSSCTFGWRLLSLITGFFPCSAILHPFVMQHLQEICQDNEHPYQELAFVCLDNLQRSINFGGRRNVPSHVEMEAVLVSYTFRQVDFLSTKKLDVVTELCENMEIVEFTEVKEFSLIATRFQDGMVRPLHPEDYLFDFLLDDGSISLSFRRVLWETPLSFRNELFVDFHYQQLLEEYLHGKIPHYAGGTSSVQQIAELAALQHLAQGLKSQLNIALLHNIKSFRNKLLQFMSHLGALVSHTNTDVTISIFFRLTSDSQSVFNSAVLSNHLCLDLLQVLVFQIALAQLQAMRTIRPKKAGKVPGVEIQYGNAAKPQKILIHLQQVKTILDLLLNMTFLKIYIFLITFLW</sequence>